<evidence type="ECO:0000256" key="6">
    <source>
        <dbReference type="SAM" id="MobiDB-lite"/>
    </source>
</evidence>
<dbReference type="AlphaFoldDB" id="A0AAN8NYN6"/>
<comment type="subunit">
    <text evidence="5">Component of the ribosomal small subunit (SSU) processome.</text>
</comment>
<comment type="similarity">
    <text evidence="2 5">Belongs to the UTP11 family.</text>
</comment>
<dbReference type="PIRSF" id="PIRSF015952">
    <property type="entry name" value="U3snoRNP11"/>
    <property type="match status" value="1"/>
</dbReference>
<dbReference type="Pfam" id="PF03998">
    <property type="entry name" value="Utp11"/>
    <property type="match status" value="1"/>
</dbReference>
<evidence type="ECO:0000313" key="8">
    <source>
        <dbReference type="Proteomes" id="UP001372834"/>
    </source>
</evidence>
<dbReference type="Proteomes" id="UP001372834">
    <property type="component" value="Unassembled WGS sequence"/>
</dbReference>
<keyword evidence="3 5" id="KW-0698">rRNA processing</keyword>
<evidence type="ECO:0000256" key="2">
    <source>
        <dbReference type="ARBA" id="ARBA00008105"/>
    </source>
</evidence>
<gene>
    <name evidence="7" type="ORF">RUM43_001998</name>
</gene>
<protein>
    <recommendedName>
        <fullName evidence="5">U3 small nucleolar RNA-associated protein 11</fullName>
        <shortName evidence="5">U3 snoRNA-associated protein 11</shortName>
    </recommendedName>
</protein>
<proteinExistence type="inferred from homology"/>
<comment type="function">
    <text evidence="5">Involved in nucleolar processing of pre-18S ribosomal RNA.</text>
</comment>
<dbReference type="PANTHER" id="PTHR12838">
    <property type="entry name" value="U3 SMALL NUCLEOLAR RNA-ASSOCIATED PROTEIN 11"/>
    <property type="match status" value="1"/>
</dbReference>
<evidence type="ECO:0000256" key="1">
    <source>
        <dbReference type="ARBA" id="ARBA00004604"/>
    </source>
</evidence>
<organism evidence="7 8">
    <name type="scientific">Polyplax serrata</name>
    <name type="common">Common mouse louse</name>
    <dbReference type="NCBI Taxonomy" id="468196"/>
    <lineage>
        <taxon>Eukaryota</taxon>
        <taxon>Metazoa</taxon>
        <taxon>Ecdysozoa</taxon>
        <taxon>Arthropoda</taxon>
        <taxon>Hexapoda</taxon>
        <taxon>Insecta</taxon>
        <taxon>Pterygota</taxon>
        <taxon>Neoptera</taxon>
        <taxon>Paraneoptera</taxon>
        <taxon>Psocodea</taxon>
        <taxon>Troctomorpha</taxon>
        <taxon>Phthiraptera</taxon>
        <taxon>Anoplura</taxon>
        <taxon>Polyplacidae</taxon>
        <taxon>Polyplax</taxon>
    </lineage>
</organism>
<comment type="caution">
    <text evidence="7">The sequence shown here is derived from an EMBL/GenBank/DDBJ whole genome shotgun (WGS) entry which is preliminary data.</text>
</comment>
<sequence length="252" mass="30279">MSSWKKAAKASQKTHRERHQPQNRSHLGLLEKKKDYKLRAADYNKKKKALHILRQRALNKNPDEFYYHMINSKTEDGVHFEVEEEDEHTPEQLLLMNTQDLRYITMKRTMEMKKIESLQAQLHMLDITNKTQNKHIFYVDSQEEANNFDLAKRLDTHPMLLDRRINRIRLEDLKKMKLDMNEETIKSIANQKKKMYQELAKRVEREKELGIIQQKLEIKRHLIASKHLQPKKIKKGTTKSAPVYKWNLERKK</sequence>
<evidence type="ECO:0000256" key="3">
    <source>
        <dbReference type="ARBA" id="ARBA00022552"/>
    </source>
</evidence>
<reference evidence="7 8" key="1">
    <citation type="submission" date="2023-10" db="EMBL/GenBank/DDBJ databases">
        <title>Genomes of two closely related lineages of the louse Polyplax serrata with different host specificities.</title>
        <authorList>
            <person name="Martinu J."/>
            <person name="Tarabai H."/>
            <person name="Stefka J."/>
            <person name="Hypsa V."/>
        </authorList>
    </citation>
    <scope>NUCLEOTIDE SEQUENCE [LARGE SCALE GENOMIC DNA]</scope>
    <source>
        <strain evidence="7">HR10_N</strain>
    </source>
</reference>
<keyword evidence="4 5" id="KW-0539">Nucleus</keyword>
<feature type="compositionally biased region" description="Basic residues" evidence="6">
    <location>
        <begin position="1"/>
        <end position="18"/>
    </location>
</feature>
<dbReference type="GO" id="GO:0006364">
    <property type="term" value="P:rRNA processing"/>
    <property type="evidence" value="ECO:0007669"/>
    <property type="project" value="UniProtKB-UniRule"/>
</dbReference>
<dbReference type="PANTHER" id="PTHR12838:SF0">
    <property type="entry name" value="U3 SMALL NUCLEOLAR RNA-ASSOCIATED PROTEIN 11-RELATED"/>
    <property type="match status" value="1"/>
</dbReference>
<evidence type="ECO:0000256" key="5">
    <source>
        <dbReference type="PIRNR" id="PIRNR015952"/>
    </source>
</evidence>
<evidence type="ECO:0000256" key="4">
    <source>
        <dbReference type="ARBA" id="ARBA00023242"/>
    </source>
</evidence>
<comment type="subcellular location">
    <subcellularLocation>
        <location evidence="1 5">Nucleus</location>
        <location evidence="1 5">Nucleolus</location>
    </subcellularLocation>
</comment>
<dbReference type="GO" id="GO:0032040">
    <property type="term" value="C:small-subunit processome"/>
    <property type="evidence" value="ECO:0007669"/>
    <property type="project" value="UniProtKB-UniRule"/>
</dbReference>
<dbReference type="InterPro" id="IPR007144">
    <property type="entry name" value="SSU_processome_Utp11"/>
</dbReference>
<accession>A0AAN8NYN6</accession>
<evidence type="ECO:0000313" key="7">
    <source>
        <dbReference type="EMBL" id="KAK6628186.1"/>
    </source>
</evidence>
<dbReference type="EMBL" id="JAWJWE010000036">
    <property type="protein sequence ID" value="KAK6628186.1"/>
    <property type="molecule type" value="Genomic_DNA"/>
</dbReference>
<name>A0AAN8NYN6_POLSC</name>
<feature type="region of interest" description="Disordered" evidence="6">
    <location>
        <begin position="1"/>
        <end position="31"/>
    </location>
</feature>